<dbReference type="InterPro" id="IPR016181">
    <property type="entry name" value="Acyl_CoA_acyltransferase"/>
</dbReference>
<evidence type="ECO:0000259" key="2">
    <source>
        <dbReference type="PROSITE" id="PS51729"/>
    </source>
</evidence>
<dbReference type="Gene3D" id="3.40.630.30">
    <property type="match status" value="1"/>
</dbReference>
<dbReference type="AlphaFoldDB" id="A0A4V3A2H5"/>
<dbReference type="Pfam" id="PF14542">
    <property type="entry name" value="Acetyltransf_CG"/>
    <property type="match status" value="1"/>
</dbReference>
<protein>
    <submittedName>
        <fullName evidence="3">Uncharacterized protein</fullName>
    </submittedName>
</protein>
<sequence>MENIQRDTHRYFIADASGRILAELDYAYINHDMTYTVDSIFVSPELRGQGIASQLLDAIVTDAKSEDKTIKAVCPYAKAAFQRYPEKYQEIEYKP</sequence>
<dbReference type="GO" id="GO:0016747">
    <property type="term" value="F:acyltransferase activity, transferring groups other than amino-acyl groups"/>
    <property type="evidence" value="ECO:0007669"/>
    <property type="project" value="InterPro"/>
</dbReference>
<keyword evidence="4" id="KW-1185">Reference proteome</keyword>
<dbReference type="InterPro" id="IPR000182">
    <property type="entry name" value="GNAT_dom"/>
</dbReference>
<dbReference type="PROSITE" id="PS51729">
    <property type="entry name" value="GNAT_YJDJ"/>
    <property type="match status" value="1"/>
</dbReference>
<evidence type="ECO:0000259" key="1">
    <source>
        <dbReference type="PROSITE" id="PS51186"/>
    </source>
</evidence>
<name>A0A4V3A2H5_9LACO</name>
<gene>
    <name evidence="3" type="ORF">C5L23_000129</name>
</gene>
<evidence type="ECO:0000313" key="3">
    <source>
        <dbReference type="EMBL" id="TDG68527.1"/>
    </source>
</evidence>
<feature type="domain" description="N-acetyltransferase" evidence="1">
    <location>
        <begin position="1"/>
        <end position="95"/>
    </location>
</feature>
<reference evidence="3 4" key="1">
    <citation type="journal article" date="2019" name="Appl. Microbiol. Biotechnol.">
        <title>Uncovering carbohydrate metabolism through a genotype-phenotype association study of 56 lactic acid bacteria genomes.</title>
        <authorList>
            <person name="Buron-Moles G."/>
            <person name="Chailyan A."/>
            <person name="Dolejs I."/>
            <person name="Forster J."/>
            <person name="Miks M.H."/>
        </authorList>
    </citation>
    <scope>NUCLEOTIDE SEQUENCE [LARGE SCALE GENOMIC DNA]</scope>
    <source>
        <strain evidence="3 4">ATCC 700006</strain>
    </source>
</reference>
<proteinExistence type="predicted"/>
<organism evidence="3 4">
    <name type="scientific">Leuconostoc fallax</name>
    <dbReference type="NCBI Taxonomy" id="1251"/>
    <lineage>
        <taxon>Bacteria</taxon>
        <taxon>Bacillati</taxon>
        <taxon>Bacillota</taxon>
        <taxon>Bacilli</taxon>
        <taxon>Lactobacillales</taxon>
        <taxon>Lactobacillaceae</taxon>
        <taxon>Leuconostoc</taxon>
    </lineage>
</organism>
<dbReference type="STRING" id="907931.GCA_000165675_01733"/>
<dbReference type="RefSeq" id="WP_010006917.1">
    <property type="nucleotide sequence ID" value="NZ_JAGYGP010000007.1"/>
</dbReference>
<evidence type="ECO:0000313" key="4">
    <source>
        <dbReference type="Proteomes" id="UP000295681"/>
    </source>
</evidence>
<accession>A0A4V3A2H5</accession>
<dbReference type="CDD" id="cd04301">
    <property type="entry name" value="NAT_SF"/>
    <property type="match status" value="1"/>
</dbReference>
<dbReference type="PROSITE" id="PS51186">
    <property type="entry name" value="GNAT"/>
    <property type="match status" value="1"/>
</dbReference>
<dbReference type="Proteomes" id="UP000295681">
    <property type="component" value="Unassembled WGS sequence"/>
</dbReference>
<dbReference type="InterPro" id="IPR031165">
    <property type="entry name" value="GNAT_YJDJ"/>
</dbReference>
<comment type="caution">
    <text evidence="3">The sequence shown here is derived from an EMBL/GenBank/DDBJ whole genome shotgun (WGS) entry which is preliminary data.</text>
</comment>
<feature type="domain" description="N-acetyltransferase" evidence="2">
    <location>
        <begin position="3"/>
        <end position="93"/>
    </location>
</feature>
<dbReference type="EMBL" id="PUFI01000013">
    <property type="protein sequence ID" value="TDG68527.1"/>
    <property type="molecule type" value="Genomic_DNA"/>
</dbReference>
<dbReference type="SUPFAM" id="SSF55729">
    <property type="entry name" value="Acyl-CoA N-acyltransferases (Nat)"/>
    <property type="match status" value="1"/>
</dbReference>